<evidence type="ECO:0000256" key="2">
    <source>
        <dbReference type="ARBA" id="ARBA00022723"/>
    </source>
</evidence>
<dbReference type="PANTHER" id="PTHR43288">
    <property type="entry name" value="BIOTIN SYNTHASE-RELATED PROTEIN, RADICAL SAM SUPERFAMILY"/>
    <property type="match status" value="1"/>
</dbReference>
<dbReference type="EMBL" id="FOUJ01000006">
    <property type="protein sequence ID" value="SFM83846.1"/>
    <property type="molecule type" value="Genomic_DNA"/>
</dbReference>
<dbReference type="STRING" id="487685.SAMN04488696_2552"/>
<reference evidence="7" key="1">
    <citation type="submission" date="2016-10" db="EMBL/GenBank/DDBJ databases">
        <authorList>
            <person name="Varghese N."/>
            <person name="Submissions S."/>
        </authorList>
    </citation>
    <scope>NUCLEOTIDE SEQUENCE [LARGE SCALE GENOMIC DNA]</scope>
    <source>
        <strain evidence="7">Mob M</strain>
    </source>
</reference>
<dbReference type="InterPro" id="IPR058374">
    <property type="entry name" value="DUF8061"/>
</dbReference>
<evidence type="ECO:0000256" key="3">
    <source>
        <dbReference type="ARBA" id="ARBA00023004"/>
    </source>
</evidence>
<evidence type="ECO:0000259" key="5">
    <source>
        <dbReference type="PROSITE" id="PS51918"/>
    </source>
</evidence>
<dbReference type="SFLD" id="SFLDS00029">
    <property type="entry name" value="Radical_SAM"/>
    <property type="match status" value="1"/>
</dbReference>
<dbReference type="PANTHER" id="PTHR43288:SF1">
    <property type="entry name" value="GLYCYL-RADICAL ENZYME ACTIVATING ENZYME MJ0021-RELATED"/>
    <property type="match status" value="1"/>
</dbReference>
<sequence>MSNITQGEAGSFHSFLSEGCKLCKQGAKMVLFITGICPKDCFYCPVSHERRTDDTYANERKVSCDCDVIDEARQMDALGTGITGGEPLIRQEKVLHYIRLLKKEFGHEHHIHMYTSMTPDRKLMAELAEAGLDEIRFHPPVRLWDSLKESGYTDSIRSAKELGLETGFEIPSIKGANKVAIFAEENDCFINLNELEFSDTNADAMKELGYQLIDDISNAVVGSEEYAAEVASDCQRIHFCSSSYKDAVQLRKRLIRIAERTSRTFDEISEDGTIFYGHIECDEISDIETLNDELSEMEVPADMLEITESGIDIAWWILEDIAGSVSDDKRKLYIIERYPFKEGLIVEKIPL</sequence>
<dbReference type="GO" id="GO:0046872">
    <property type="term" value="F:metal ion binding"/>
    <property type="evidence" value="ECO:0007669"/>
    <property type="project" value="UniProtKB-KW"/>
</dbReference>
<dbReference type="RefSeq" id="WP_091937537.1">
    <property type="nucleotide sequence ID" value="NZ_FOUJ01000006.1"/>
</dbReference>
<evidence type="ECO:0000313" key="6">
    <source>
        <dbReference type="EMBL" id="SFM83846.1"/>
    </source>
</evidence>
<keyword evidence="7" id="KW-1185">Reference proteome</keyword>
<dbReference type="Pfam" id="PF04055">
    <property type="entry name" value="Radical_SAM"/>
    <property type="match status" value="1"/>
</dbReference>
<dbReference type="Pfam" id="PF26257">
    <property type="entry name" value="DUF8061"/>
    <property type="match status" value="1"/>
</dbReference>
<dbReference type="GO" id="GO:0003824">
    <property type="term" value="F:catalytic activity"/>
    <property type="evidence" value="ECO:0007669"/>
    <property type="project" value="InterPro"/>
</dbReference>
<organism evidence="6 7">
    <name type="scientific">Methanolobus profundi</name>
    <dbReference type="NCBI Taxonomy" id="487685"/>
    <lineage>
        <taxon>Archaea</taxon>
        <taxon>Methanobacteriati</taxon>
        <taxon>Methanobacteriota</taxon>
        <taxon>Stenosarchaea group</taxon>
        <taxon>Methanomicrobia</taxon>
        <taxon>Methanosarcinales</taxon>
        <taxon>Methanosarcinaceae</taxon>
        <taxon>Methanolobus</taxon>
    </lineage>
</organism>
<name>A0A1I4U492_9EURY</name>
<dbReference type="InterPro" id="IPR013785">
    <property type="entry name" value="Aldolase_TIM"/>
</dbReference>
<proteinExistence type="predicted"/>
<dbReference type="Gene3D" id="3.20.20.70">
    <property type="entry name" value="Aldolase class I"/>
    <property type="match status" value="1"/>
</dbReference>
<dbReference type="InterPro" id="IPR058240">
    <property type="entry name" value="rSAM_sf"/>
</dbReference>
<accession>A0A1I4U492</accession>
<dbReference type="OrthoDB" id="372128at2157"/>
<dbReference type="GO" id="GO:0051536">
    <property type="term" value="F:iron-sulfur cluster binding"/>
    <property type="evidence" value="ECO:0007669"/>
    <property type="project" value="UniProtKB-KW"/>
</dbReference>
<dbReference type="CDD" id="cd01335">
    <property type="entry name" value="Radical_SAM"/>
    <property type="match status" value="1"/>
</dbReference>
<dbReference type="InterPro" id="IPR040087">
    <property type="entry name" value="MJ0021-like"/>
</dbReference>
<evidence type="ECO:0000256" key="1">
    <source>
        <dbReference type="ARBA" id="ARBA00022691"/>
    </source>
</evidence>
<dbReference type="AlphaFoldDB" id="A0A1I4U492"/>
<gene>
    <name evidence="6" type="ORF">SAMN04488696_2552</name>
</gene>
<keyword evidence="3" id="KW-0408">Iron</keyword>
<dbReference type="PROSITE" id="PS51918">
    <property type="entry name" value="RADICAL_SAM"/>
    <property type="match status" value="1"/>
</dbReference>
<dbReference type="SUPFAM" id="SSF102114">
    <property type="entry name" value="Radical SAM enzymes"/>
    <property type="match status" value="1"/>
</dbReference>
<keyword evidence="2" id="KW-0479">Metal-binding</keyword>
<dbReference type="Proteomes" id="UP000198535">
    <property type="component" value="Unassembled WGS sequence"/>
</dbReference>
<evidence type="ECO:0000313" key="7">
    <source>
        <dbReference type="Proteomes" id="UP000198535"/>
    </source>
</evidence>
<dbReference type="InterPro" id="IPR007197">
    <property type="entry name" value="rSAM"/>
</dbReference>
<keyword evidence="1" id="KW-0949">S-adenosyl-L-methionine</keyword>
<feature type="domain" description="Radical SAM core" evidence="5">
    <location>
        <begin position="22"/>
        <end position="224"/>
    </location>
</feature>
<keyword evidence="4" id="KW-0411">Iron-sulfur</keyword>
<evidence type="ECO:0000256" key="4">
    <source>
        <dbReference type="ARBA" id="ARBA00023014"/>
    </source>
</evidence>
<dbReference type="SFLD" id="SFLDG01108">
    <property type="entry name" value="Uncharacterised_Radical_SAM_Su"/>
    <property type="match status" value="1"/>
</dbReference>
<protein>
    <recommendedName>
        <fullName evidence="5">Radical SAM core domain-containing protein</fullName>
    </recommendedName>
</protein>